<sequence length="138" mass="15588">MDSRTSFNPPNITEGFNFNSSSNSERFSMEMTPMELDARTIPSTNILSSRRNSPWKSQWRQVYNAMRDFRANPTRSKLLTHSALQGQSSHNSSLFSQVTQIQNPPPSNRNLMGPEKHLLTTQPSPSCLSLNKPAQHPT</sequence>
<comment type="caution">
    <text evidence="2">The sequence shown here is derived from an EMBL/GenBank/DDBJ whole genome shotgun (WGS) entry which is preliminary data.</text>
</comment>
<name>A0A8T1NR89_CARIL</name>
<feature type="region of interest" description="Disordered" evidence="1">
    <location>
        <begin position="81"/>
        <end position="138"/>
    </location>
</feature>
<gene>
    <name evidence="2" type="ORF">CIPAW_13G129600</name>
</gene>
<reference evidence="2" key="1">
    <citation type="submission" date="2020-12" db="EMBL/GenBank/DDBJ databases">
        <title>WGS assembly of Carya illinoinensis cv. Pawnee.</title>
        <authorList>
            <person name="Platts A."/>
            <person name="Shu S."/>
            <person name="Wright S."/>
            <person name="Barry K."/>
            <person name="Edger P."/>
            <person name="Pires J.C."/>
            <person name="Schmutz J."/>
        </authorList>
    </citation>
    <scope>NUCLEOTIDE SEQUENCE</scope>
    <source>
        <tissue evidence="2">Leaf</tissue>
    </source>
</reference>
<dbReference type="Proteomes" id="UP000811609">
    <property type="component" value="Chromosome 13"/>
</dbReference>
<feature type="compositionally biased region" description="Polar residues" evidence="1">
    <location>
        <begin position="1"/>
        <end position="11"/>
    </location>
</feature>
<evidence type="ECO:0000256" key="1">
    <source>
        <dbReference type="SAM" id="MobiDB-lite"/>
    </source>
</evidence>
<accession>A0A8T1NR89</accession>
<protein>
    <submittedName>
        <fullName evidence="2">Uncharacterized protein</fullName>
    </submittedName>
</protein>
<dbReference type="EMBL" id="CM031821">
    <property type="protein sequence ID" value="KAG6632022.1"/>
    <property type="molecule type" value="Genomic_DNA"/>
</dbReference>
<organism evidence="2 3">
    <name type="scientific">Carya illinoinensis</name>
    <name type="common">Pecan</name>
    <dbReference type="NCBI Taxonomy" id="32201"/>
    <lineage>
        <taxon>Eukaryota</taxon>
        <taxon>Viridiplantae</taxon>
        <taxon>Streptophyta</taxon>
        <taxon>Embryophyta</taxon>
        <taxon>Tracheophyta</taxon>
        <taxon>Spermatophyta</taxon>
        <taxon>Magnoliopsida</taxon>
        <taxon>eudicotyledons</taxon>
        <taxon>Gunneridae</taxon>
        <taxon>Pentapetalae</taxon>
        <taxon>rosids</taxon>
        <taxon>fabids</taxon>
        <taxon>Fagales</taxon>
        <taxon>Juglandaceae</taxon>
        <taxon>Carya</taxon>
    </lineage>
</organism>
<keyword evidence="3" id="KW-1185">Reference proteome</keyword>
<feature type="region of interest" description="Disordered" evidence="1">
    <location>
        <begin position="1"/>
        <end position="24"/>
    </location>
</feature>
<proteinExistence type="predicted"/>
<feature type="compositionally biased region" description="Polar residues" evidence="1">
    <location>
        <begin position="119"/>
        <end position="129"/>
    </location>
</feature>
<evidence type="ECO:0000313" key="2">
    <source>
        <dbReference type="EMBL" id="KAG6632022.1"/>
    </source>
</evidence>
<evidence type="ECO:0000313" key="3">
    <source>
        <dbReference type="Proteomes" id="UP000811609"/>
    </source>
</evidence>
<dbReference type="AlphaFoldDB" id="A0A8T1NR89"/>
<feature type="compositionally biased region" description="Polar residues" evidence="1">
    <location>
        <begin position="81"/>
        <end position="102"/>
    </location>
</feature>